<comment type="subunit">
    <text evidence="13">Homodimer which binds Holliday junction (HJ) DNA. The HJ becomes 2-fold symmetrical on binding to RuvC with unstacked arms; it has a different conformation from HJ DNA in complex with RuvA. In the full resolvosome a probable DNA-RuvA(4)-RuvB(12)-RuvC(2) complex forms which resolves the HJ.</text>
</comment>
<keyword evidence="5 13" id="KW-0255">Endonuclease</keyword>
<dbReference type="FunFam" id="3.30.420.10:FF:000002">
    <property type="entry name" value="Crossover junction endodeoxyribonuclease RuvC"/>
    <property type="match status" value="1"/>
</dbReference>
<evidence type="ECO:0000256" key="11">
    <source>
        <dbReference type="ARBA" id="ARBA00023204"/>
    </source>
</evidence>
<dbReference type="Proteomes" id="UP000176705">
    <property type="component" value="Unassembled WGS sequence"/>
</dbReference>
<evidence type="ECO:0000256" key="4">
    <source>
        <dbReference type="ARBA" id="ARBA00022723"/>
    </source>
</evidence>
<feature type="active site" evidence="13">
    <location>
        <position position="140"/>
    </location>
</feature>
<keyword evidence="9 13" id="KW-0238">DNA-binding</keyword>
<dbReference type="PANTHER" id="PTHR30194:SF3">
    <property type="entry name" value="CROSSOVER JUNCTION ENDODEOXYRIBONUCLEASE RUVC"/>
    <property type="match status" value="1"/>
</dbReference>
<dbReference type="STRING" id="1802280.A3B37_01250"/>
<keyword evidence="11 13" id="KW-0234">DNA repair</keyword>
<dbReference type="GO" id="GO:0006281">
    <property type="term" value="P:DNA repair"/>
    <property type="evidence" value="ECO:0007669"/>
    <property type="project" value="UniProtKB-UniRule"/>
</dbReference>
<dbReference type="NCBIfam" id="TIGR00228">
    <property type="entry name" value="ruvC"/>
    <property type="match status" value="1"/>
</dbReference>
<reference evidence="15 16" key="1">
    <citation type="journal article" date="2016" name="Nat. Commun.">
        <title>Thousands of microbial genomes shed light on interconnected biogeochemical processes in an aquifer system.</title>
        <authorList>
            <person name="Anantharaman K."/>
            <person name="Brown C.T."/>
            <person name="Hug L.A."/>
            <person name="Sharon I."/>
            <person name="Castelle C.J."/>
            <person name="Probst A.J."/>
            <person name="Thomas B.C."/>
            <person name="Singh A."/>
            <person name="Wilkins M.J."/>
            <person name="Karaoz U."/>
            <person name="Brodie E.L."/>
            <person name="Williams K.H."/>
            <person name="Hubbard S.S."/>
            <person name="Banfield J.F."/>
        </authorList>
    </citation>
    <scope>NUCLEOTIDE SEQUENCE [LARGE SCALE GENOMIC DNA]</scope>
</reference>
<evidence type="ECO:0000256" key="6">
    <source>
        <dbReference type="ARBA" id="ARBA00022763"/>
    </source>
</evidence>
<keyword evidence="2 13" id="KW-0963">Cytoplasm</keyword>
<protein>
    <recommendedName>
        <fullName evidence="13 14">Crossover junction endodeoxyribonuclease RuvC</fullName>
        <ecNumber evidence="13 14">3.1.21.10</ecNumber>
    </recommendedName>
    <alternativeName>
        <fullName evidence="13">Holliday junction nuclease RuvC</fullName>
    </alternativeName>
    <alternativeName>
        <fullName evidence="13">Holliday junction resolvase RuvC</fullName>
    </alternativeName>
</protein>
<evidence type="ECO:0000256" key="7">
    <source>
        <dbReference type="ARBA" id="ARBA00022801"/>
    </source>
</evidence>
<evidence type="ECO:0000256" key="14">
    <source>
        <dbReference type="NCBIfam" id="TIGR00228"/>
    </source>
</evidence>
<comment type="cofactor">
    <cofactor evidence="13">
        <name>Mg(2+)</name>
        <dbReference type="ChEBI" id="CHEBI:18420"/>
    </cofactor>
    <text evidence="13">Binds 2 Mg(2+) ion per subunit.</text>
</comment>
<keyword evidence="6 13" id="KW-0227">DNA damage</keyword>
<dbReference type="GO" id="GO:0008821">
    <property type="term" value="F:crossover junction DNA endonuclease activity"/>
    <property type="evidence" value="ECO:0007669"/>
    <property type="project" value="UniProtKB-UniRule"/>
</dbReference>
<name>A0A1G2LC25_9BACT</name>
<dbReference type="GO" id="GO:0048476">
    <property type="term" value="C:Holliday junction resolvase complex"/>
    <property type="evidence" value="ECO:0007669"/>
    <property type="project" value="UniProtKB-UniRule"/>
</dbReference>
<keyword evidence="7 13" id="KW-0378">Hydrolase</keyword>
<comment type="caution">
    <text evidence="15">The sequence shown here is derived from an EMBL/GenBank/DDBJ whole genome shotgun (WGS) entry which is preliminary data.</text>
</comment>
<dbReference type="CDD" id="cd16962">
    <property type="entry name" value="RuvC"/>
    <property type="match status" value="1"/>
</dbReference>
<keyword evidence="8 13" id="KW-0460">Magnesium</keyword>
<evidence type="ECO:0000256" key="8">
    <source>
        <dbReference type="ARBA" id="ARBA00022842"/>
    </source>
</evidence>
<dbReference type="PANTHER" id="PTHR30194">
    <property type="entry name" value="CROSSOVER JUNCTION ENDODEOXYRIBONUCLEASE RUVC"/>
    <property type="match status" value="1"/>
</dbReference>
<comment type="catalytic activity">
    <reaction evidence="12 13">
        <text>Endonucleolytic cleavage at a junction such as a reciprocal single-stranded crossover between two homologous DNA duplexes (Holliday junction).</text>
        <dbReference type="EC" id="3.1.21.10"/>
    </reaction>
</comment>
<evidence type="ECO:0000256" key="10">
    <source>
        <dbReference type="ARBA" id="ARBA00023172"/>
    </source>
</evidence>
<feature type="active site" evidence="13">
    <location>
        <position position="7"/>
    </location>
</feature>
<comment type="subcellular location">
    <subcellularLocation>
        <location evidence="13">Cytoplasm</location>
    </subcellularLocation>
</comment>
<evidence type="ECO:0000256" key="12">
    <source>
        <dbReference type="ARBA" id="ARBA00029354"/>
    </source>
</evidence>
<feature type="active site" evidence="13">
    <location>
        <position position="67"/>
    </location>
</feature>
<evidence type="ECO:0000313" key="15">
    <source>
        <dbReference type="EMBL" id="OHA09150.1"/>
    </source>
</evidence>
<accession>A0A1G2LC25</accession>
<dbReference type="GO" id="GO:0006310">
    <property type="term" value="P:DNA recombination"/>
    <property type="evidence" value="ECO:0007669"/>
    <property type="project" value="UniProtKB-UniRule"/>
</dbReference>
<organism evidence="15 16">
    <name type="scientific">Candidatus Sungbacteria bacterium RIFCSPLOWO2_01_FULL_59_16</name>
    <dbReference type="NCBI Taxonomy" id="1802280"/>
    <lineage>
        <taxon>Bacteria</taxon>
        <taxon>Candidatus Sungiibacteriota</taxon>
    </lineage>
</organism>
<dbReference type="HAMAP" id="MF_00034">
    <property type="entry name" value="RuvC"/>
    <property type="match status" value="1"/>
</dbReference>
<dbReference type="PRINTS" id="PR00696">
    <property type="entry name" value="RSOLVASERUVC"/>
</dbReference>
<evidence type="ECO:0000256" key="5">
    <source>
        <dbReference type="ARBA" id="ARBA00022759"/>
    </source>
</evidence>
<dbReference type="NCBIfam" id="NF000711">
    <property type="entry name" value="PRK00039.2-1"/>
    <property type="match status" value="1"/>
</dbReference>
<sequence length="169" mass="18495">MKIVGIDPGAGKVGYALIDSSGHDCRLRSAETIVIPRRSSPAERLRELSEELGKRLDRDRPDAVAIEKLYFQKNAKTAMAVAEARGVILLTAIKYARSIWEYTPLEVKLAVAGYGRADKEGVRRMVRQHLRGASLPHGDDAVDAVAIALTAHRTGNPSPIATELQRSNR</sequence>
<dbReference type="InterPro" id="IPR036397">
    <property type="entry name" value="RNaseH_sf"/>
</dbReference>
<keyword evidence="4 13" id="KW-0479">Metal-binding</keyword>
<proteinExistence type="inferred from homology"/>
<dbReference type="Gene3D" id="3.30.420.10">
    <property type="entry name" value="Ribonuclease H-like superfamily/Ribonuclease H"/>
    <property type="match status" value="1"/>
</dbReference>
<dbReference type="SUPFAM" id="SSF53098">
    <property type="entry name" value="Ribonuclease H-like"/>
    <property type="match status" value="1"/>
</dbReference>
<evidence type="ECO:0000256" key="3">
    <source>
        <dbReference type="ARBA" id="ARBA00022722"/>
    </source>
</evidence>
<dbReference type="InterPro" id="IPR002176">
    <property type="entry name" value="X-over_junc_endoDNase_RuvC"/>
</dbReference>
<dbReference type="InterPro" id="IPR012337">
    <property type="entry name" value="RNaseH-like_sf"/>
</dbReference>
<dbReference type="EC" id="3.1.21.10" evidence="13 14"/>
<keyword evidence="3 13" id="KW-0540">Nuclease</keyword>
<evidence type="ECO:0000256" key="13">
    <source>
        <dbReference type="HAMAP-Rule" id="MF_00034"/>
    </source>
</evidence>
<dbReference type="GO" id="GO:0000287">
    <property type="term" value="F:magnesium ion binding"/>
    <property type="evidence" value="ECO:0007669"/>
    <property type="project" value="UniProtKB-UniRule"/>
</dbReference>
<feature type="binding site" evidence="13">
    <location>
        <position position="140"/>
    </location>
    <ligand>
        <name>Mg(2+)</name>
        <dbReference type="ChEBI" id="CHEBI:18420"/>
        <label>1</label>
    </ligand>
</feature>
<dbReference type="EMBL" id="MHQS01000006">
    <property type="protein sequence ID" value="OHA09150.1"/>
    <property type="molecule type" value="Genomic_DNA"/>
</dbReference>
<keyword evidence="10 13" id="KW-0233">DNA recombination</keyword>
<gene>
    <name evidence="13" type="primary">ruvC</name>
    <name evidence="15" type="ORF">A3B37_01250</name>
</gene>
<evidence type="ECO:0000256" key="1">
    <source>
        <dbReference type="ARBA" id="ARBA00009518"/>
    </source>
</evidence>
<evidence type="ECO:0000256" key="9">
    <source>
        <dbReference type="ARBA" id="ARBA00023125"/>
    </source>
</evidence>
<feature type="binding site" evidence="13">
    <location>
        <position position="7"/>
    </location>
    <ligand>
        <name>Mg(2+)</name>
        <dbReference type="ChEBI" id="CHEBI:18420"/>
        <label>1</label>
    </ligand>
</feature>
<dbReference type="GO" id="GO:0005737">
    <property type="term" value="C:cytoplasm"/>
    <property type="evidence" value="ECO:0007669"/>
    <property type="project" value="UniProtKB-SubCell"/>
</dbReference>
<evidence type="ECO:0000256" key="2">
    <source>
        <dbReference type="ARBA" id="ARBA00022490"/>
    </source>
</evidence>
<evidence type="ECO:0000313" key="16">
    <source>
        <dbReference type="Proteomes" id="UP000176705"/>
    </source>
</evidence>
<dbReference type="AlphaFoldDB" id="A0A1G2LC25"/>
<dbReference type="GO" id="GO:0003677">
    <property type="term" value="F:DNA binding"/>
    <property type="evidence" value="ECO:0007669"/>
    <property type="project" value="UniProtKB-KW"/>
</dbReference>
<feature type="binding site" evidence="13">
    <location>
        <position position="67"/>
    </location>
    <ligand>
        <name>Mg(2+)</name>
        <dbReference type="ChEBI" id="CHEBI:18420"/>
        <label>2</label>
    </ligand>
</feature>
<dbReference type="Pfam" id="PF02075">
    <property type="entry name" value="RuvC"/>
    <property type="match status" value="1"/>
</dbReference>
<comment type="function">
    <text evidence="13">The RuvA-RuvB-RuvC complex processes Holliday junction (HJ) DNA during genetic recombination and DNA repair. Endonuclease that resolves HJ intermediates. Cleaves cruciform DNA by making single-stranded nicks across the HJ at symmetrical positions within the homologous arms, yielding a 5'-phosphate and a 3'-hydroxyl group; requires a central core of homology in the junction. The consensus cleavage sequence is 5'-(A/T)TT(C/G)-3'. Cleavage occurs on the 3'-side of the TT dinucleotide at the point of strand exchange. HJ branch migration catalyzed by RuvA-RuvB allows RuvC to scan DNA until it finds its consensus sequence, where it cleaves and resolves the cruciform DNA.</text>
</comment>
<comment type="similarity">
    <text evidence="1 13">Belongs to the RuvC family.</text>
</comment>